<dbReference type="PROSITE" id="PS50157">
    <property type="entry name" value="ZINC_FINGER_C2H2_2"/>
    <property type="match status" value="6"/>
</dbReference>
<feature type="domain" description="C2H2-type" evidence="10">
    <location>
        <begin position="291"/>
        <end position="318"/>
    </location>
</feature>
<feature type="domain" description="C2H2-type" evidence="10">
    <location>
        <begin position="235"/>
        <end position="262"/>
    </location>
</feature>
<keyword evidence="7" id="KW-0238">DNA-binding</keyword>
<dbReference type="GO" id="GO:0005634">
    <property type="term" value="C:nucleus"/>
    <property type="evidence" value="ECO:0007669"/>
    <property type="project" value="UniProtKB-SubCell"/>
</dbReference>
<dbReference type="Proteomes" id="UP000694388">
    <property type="component" value="Unplaced"/>
</dbReference>
<evidence type="ECO:0000256" key="2">
    <source>
        <dbReference type="ARBA" id="ARBA00006991"/>
    </source>
</evidence>
<evidence type="ECO:0000313" key="11">
    <source>
        <dbReference type="Ensembl" id="ENSEBUP00000019022.1"/>
    </source>
</evidence>
<dbReference type="FunFam" id="3.30.160.60:FF:000534">
    <property type="entry name" value="zinc finger protein 674"/>
    <property type="match status" value="1"/>
</dbReference>
<reference evidence="11" key="1">
    <citation type="submission" date="2025-05" db="UniProtKB">
        <authorList>
            <consortium name="Ensembl"/>
        </authorList>
    </citation>
    <scope>IDENTIFICATION</scope>
</reference>
<dbReference type="InterPro" id="IPR013087">
    <property type="entry name" value="Znf_C2H2_type"/>
</dbReference>
<evidence type="ECO:0000259" key="10">
    <source>
        <dbReference type="PROSITE" id="PS50157"/>
    </source>
</evidence>
<keyword evidence="6" id="KW-0862">Zinc</keyword>
<dbReference type="GO" id="GO:0008270">
    <property type="term" value="F:zinc ion binding"/>
    <property type="evidence" value="ECO:0007669"/>
    <property type="project" value="UniProtKB-KW"/>
</dbReference>
<organism evidence="11 12">
    <name type="scientific">Eptatretus burgeri</name>
    <name type="common">Inshore hagfish</name>
    <dbReference type="NCBI Taxonomy" id="7764"/>
    <lineage>
        <taxon>Eukaryota</taxon>
        <taxon>Metazoa</taxon>
        <taxon>Chordata</taxon>
        <taxon>Craniata</taxon>
        <taxon>Vertebrata</taxon>
        <taxon>Cyclostomata</taxon>
        <taxon>Myxini</taxon>
        <taxon>Myxiniformes</taxon>
        <taxon>Myxinidae</taxon>
        <taxon>Eptatretinae</taxon>
        <taxon>Eptatretus</taxon>
    </lineage>
</organism>
<accession>A0A8C4QQC1</accession>
<feature type="domain" description="C2H2-type" evidence="10">
    <location>
        <begin position="138"/>
        <end position="160"/>
    </location>
</feature>
<dbReference type="FunFam" id="3.30.160.60:FF:000663">
    <property type="entry name" value="Zinc finger protein 45"/>
    <property type="match status" value="1"/>
</dbReference>
<evidence type="ECO:0000256" key="5">
    <source>
        <dbReference type="ARBA" id="ARBA00022771"/>
    </source>
</evidence>
<evidence type="ECO:0000256" key="9">
    <source>
        <dbReference type="PROSITE-ProRule" id="PRU00042"/>
    </source>
</evidence>
<dbReference type="SUPFAM" id="SSF57667">
    <property type="entry name" value="beta-beta-alpha zinc fingers"/>
    <property type="match status" value="3"/>
</dbReference>
<dbReference type="PANTHER" id="PTHR45749">
    <property type="match status" value="1"/>
</dbReference>
<dbReference type="GO" id="GO:0003677">
    <property type="term" value="F:DNA binding"/>
    <property type="evidence" value="ECO:0007669"/>
    <property type="project" value="UniProtKB-KW"/>
</dbReference>
<dbReference type="Ensembl" id="ENSEBUT00000019580.1">
    <property type="protein sequence ID" value="ENSEBUP00000019004.1"/>
    <property type="gene ID" value="ENSEBUG00000011852.1"/>
</dbReference>
<keyword evidence="12" id="KW-1185">Reference proteome</keyword>
<proteinExistence type="inferred from homology"/>
<dbReference type="SMART" id="SM00355">
    <property type="entry name" value="ZnF_C2H2"/>
    <property type="match status" value="6"/>
</dbReference>
<feature type="domain" description="C2H2-type" evidence="10">
    <location>
        <begin position="263"/>
        <end position="290"/>
    </location>
</feature>
<comment type="subcellular location">
    <subcellularLocation>
        <location evidence="1">Nucleus</location>
    </subcellularLocation>
</comment>
<dbReference type="PROSITE" id="PS00028">
    <property type="entry name" value="ZINC_FINGER_C2H2_1"/>
    <property type="match status" value="6"/>
</dbReference>
<dbReference type="Pfam" id="PF00096">
    <property type="entry name" value="zf-C2H2"/>
    <property type="match status" value="3"/>
</dbReference>
<name>A0A8C4QQC1_EPTBU</name>
<keyword evidence="8" id="KW-0539">Nucleus</keyword>
<keyword evidence="3" id="KW-0479">Metal-binding</keyword>
<evidence type="ECO:0000256" key="8">
    <source>
        <dbReference type="ARBA" id="ARBA00023242"/>
    </source>
</evidence>
<dbReference type="FunFam" id="3.30.160.60:FF:000446">
    <property type="entry name" value="Zinc finger protein"/>
    <property type="match status" value="2"/>
</dbReference>
<protein>
    <recommendedName>
        <fullName evidence="10">C2H2-type domain-containing protein</fullName>
    </recommendedName>
</protein>
<evidence type="ECO:0000256" key="3">
    <source>
        <dbReference type="ARBA" id="ARBA00022723"/>
    </source>
</evidence>
<keyword evidence="4" id="KW-0677">Repeat</keyword>
<dbReference type="AlphaFoldDB" id="A0A8C4QQC1"/>
<feature type="domain" description="C2H2-type" evidence="10">
    <location>
        <begin position="179"/>
        <end position="206"/>
    </location>
</feature>
<dbReference type="FunFam" id="3.30.160.60:FF:000065">
    <property type="entry name" value="B-cell CLL/lymphoma 6, member B"/>
    <property type="match status" value="1"/>
</dbReference>
<dbReference type="Gene3D" id="3.30.160.60">
    <property type="entry name" value="Classic Zinc Finger"/>
    <property type="match status" value="6"/>
</dbReference>
<evidence type="ECO:0000256" key="7">
    <source>
        <dbReference type="ARBA" id="ARBA00023125"/>
    </source>
</evidence>
<evidence type="ECO:0000256" key="4">
    <source>
        <dbReference type="ARBA" id="ARBA00022737"/>
    </source>
</evidence>
<evidence type="ECO:0000256" key="1">
    <source>
        <dbReference type="ARBA" id="ARBA00004123"/>
    </source>
</evidence>
<dbReference type="GeneTree" id="ENSGT00940000154356"/>
<dbReference type="Pfam" id="PF14291">
    <property type="entry name" value="DUF4371"/>
    <property type="match status" value="1"/>
</dbReference>
<sequence length="813" mass="91839">MMNSKGAEDKICPVPAWLESQGLREESLRAAVTGLGIEILGALCARAEPASARARLCSLVAQKFTSTMYTELCRYMESRHVQPDLKWPIVPSCAKADEETGGSIVILGIDGEDEDYVDPAVEERDLEDGTHAKFIRKFPCSSCSHSFTTKANLKIHMKRHRPVSSDATSKQIHNGDKSYSCAVCGKRFNRSSNHEVHMRSHTGERPYSCKVCAKSFSSEAVSLIHARVHSGEKPYVCNICGKRFSRSFRCQVHMHSHTGEPPYKCTICGKEFDQLIYHQYHTRTHTWDRTYTCNVCAKTFSQQSSLISHALIHSDNPVPTTMDGNLDYLLDHEFCKLPFEQQLQIKREGRPTPKLNITHIDGPSKSVKRCFSEDMYKKTEWLTGSMKQRRLYCWPCLLFDIKESSDSMASVSNCNPWTKKGFSDLKNLSRAIERHGRSKAHVTASLKLKLFDQVRINGASSQAATIGVKNHNEQVTKNRDVLRRLIDAVLFLGKRELAFRGHDKPETSRNKGNFVELVEILTKYDDVLAEHLKCAAVFHDLSKTIWNDIIDSVAHIINDDIDSEIASAPFIGVQVDDITDFSCKPQLTIVVRYVTKKGNICERFLGFFDTNQDRTPETLTAIVLKRLDKYIPTVKLVSQSYDGASCMAGQRSGVGTRVNSVCPYALFIHSYAHKLHLVLSQGTRAIQDAKLFFASLDSFRNFFARSAKQSALLEEAGSYCDRVASGSASRWNFKSRAVQAVHEGRQSLEVMFDRVINETWMGRRIDYAERCSKTHPPRFQVCFSTFRLSCNIWTCRDTLANPPVQASRPYKVV</sequence>
<evidence type="ECO:0000313" key="12">
    <source>
        <dbReference type="Proteomes" id="UP000694388"/>
    </source>
</evidence>
<dbReference type="InterPro" id="IPR025398">
    <property type="entry name" value="DUF4371"/>
</dbReference>
<dbReference type="PANTHER" id="PTHR45749:SF28">
    <property type="entry name" value="ZINC FINGER MYM-TYPE PROTEIN 1-LIKE-RELATED"/>
    <property type="match status" value="1"/>
</dbReference>
<evidence type="ECO:0000256" key="6">
    <source>
        <dbReference type="ARBA" id="ARBA00022833"/>
    </source>
</evidence>
<dbReference type="Ensembl" id="ENSEBUT00000019585.1">
    <property type="protein sequence ID" value="ENSEBUP00000019009.1"/>
    <property type="gene ID" value="ENSEBUG00000011852.1"/>
</dbReference>
<feature type="domain" description="C2H2-type" evidence="10">
    <location>
        <begin position="207"/>
        <end position="234"/>
    </location>
</feature>
<keyword evidence="5 9" id="KW-0863">Zinc-finger</keyword>
<dbReference type="InterPro" id="IPR036236">
    <property type="entry name" value="Znf_C2H2_sf"/>
</dbReference>
<comment type="similarity">
    <text evidence="2">Belongs to the krueppel C2H2-type zinc-finger protein family.</text>
</comment>
<dbReference type="Ensembl" id="ENSEBUT00000019598.1">
    <property type="protein sequence ID" value="ENSEBUP00000019022.1"/>
    <property type="gene ID" value="ENSEBUG00000011852.1"/>
</dbReference>